<comment type="caution">
    <text evidence="6">The sequence shown here is derived from an EMBL/GenBank/DDBJ whole genome shotgun (WGS) entry which is preliminary data.</text>
</comment>
<feature type="chain" id="PRO_5045278469" evidence="3">
    <location>
        <begin position="19"/>
        <end position="651"/>
    </location>
</feature>
<dbReference type="Pfam" id="PF00112">
    <property type="entry name" value="Peptidase_C1"/>
    <property type="match status" value="1"/>
</dbReference>
<feature type="domain" description="PSI" evidence="4">
    <location>
        <begin position="292"/>
        <end position="342"/>
    </location>
</feature>
<dbReference type="Gene3D" id="3.90.70.10">
    <property type="entry name" value="Cysteine proteinases"/>
    <property type="match status" value="1"/>
</dbReference>
<feature type="signal peptide" evidence="3">
    <location>
        <begin position="1"/>
        <end position="18"/>
    </location>
</feature>
<organism evidence="6 7">
    <name type="scientific">Paratrimastix pyriformis</name>
    <dbReference type="NCBI Taxonomy" id="342808"/>
    <lineage>
        <taxon>Eukaryota</taxon>
        <taxon>Metamonada</taxon>
        <taxon>Preaxostyla</taxon>
        <taxon>Paratrimastigidae</taxon>
        <taxon>Paratrimastix</taxon>
    </lineage>
</organism>
<protein>
    <submittedName>
        <fullName evidence="6">C1 family cathepsin B20</fullName>
    </submittedName>
</protein>
<gene>
    <name evidence="6" type="ORF">PAPYR_8095</name>
</gene>
<evidence type="ECO:0000313" key="7">
    <source>
        <dbReference type="Proteomes" id="UP001141327"/>
    </source>
</evidence>
<evidence type="ECO:0000256" key="3">
    <source>
        <dbReference type="SAM" id="SignalP"/>
    </source>
</evidence>
<feature type="domain" description="PSI" evidence="4">
    <location>
        <begin position="407"/>
        <end position="456"/>
    </location>
</feature>
<dbReference type="InterPro" id="IPR000169">
    <property type="entry name" value="Pept_cys_AS"/>
</dbReference>
<evidence type="ECO:0000259" key="4">
    <source>
        <dbReference type="SMART" id="SM00423"/>
    </source>
</evidence>
<dbReference type="PROSITE" id="PS00139">
    <property type="entry name" value="THIOL_PROTEASE_CYS"/>
    <property type="match status" value="1"/>
</dbReference>
<feature type="domain" description="PSI" evidence="4">
    <location>
        <begin position="572"/>
        <end position="621"/>
    </location>
</feature>
<sequence>MRTLSLSLFCLFSVGVLANDVCPSRVTATGERKYFPNGALPTPENIKQFYSKVDSQGSNVVIPDSFDLRAQFPECVSLTNPLNQQTCGSCWTFSSTGAAADRACIAEQANTIMAPQYQLSCDRSCFSGSSLCQAGCKGGYLALAFAFQKANGVVPQSCVAYQNQVTDCMTTCDDGSALKPIKPSTFARLTTVSQMQASLMAGGTLAAVYQVYTDNYDYVSGVYRHGVNETDGYHAIKIVGWGSEGGVPFWWIQNSWGPDFGLSGYFKMLRGSNECGIESDVWEVTIPLKMDACGAYTTCDNCTMHEDCGWCGSSHTCMSGNATAPTSRSATCAADWTTDTCLEDACSQFSASCDQCTLRQGCGWCVQSNGQATCVRGNAAGPVQIAGTTAAPTCARWDRQGGCVADPCASAANCTECGHRVGCGWCGDIAKCISGTSSTPSSGQCDRYVGNATFCPTDPCSNFGSCSACTGAGAAGLNGSHCAWCPQSVQCLSDSLAASSCPARWTEPSQCPLCASVSPADHTGIAACDACAAIAGCGWCASTQSCEVGAVGGPAAENTTCPMWSKAVCPGVCEGYVTCSTCALDASCGWCGARQTCMAGRQVATSSYCPHTWYEFKLQCPLDPSSGATRQTAALGTALLVALAMLFAALF</sequence>
<reference evidence="6" key="1">
    <citation type="journal article" date="2022" name="bioRxiv">
        <title>Genomics of Preaxostyla Flagellates Illuminates Evolutionary Transitions and the Path Towards Mitochondrial Loss.</title>
        <authorList>
            <person name="Novak L.V.F."/>
            <person name="Treitli S.C."/>
            <person name="Pyrih J."/>
            <person name="Halakuc P."/>
            <person name="Pipaliya S.V."/>
            <person name="Vacek V."/>
            <person name="Brzon O."/>
            <person name="Soukal P."/>
            <person name="Eme L."/>
            <person name="Dacks J.B."/>
            <person name="Karnkowska A."/>
            <person name="Elias M."/>
            <person name="Hampl V."/>
        </authorList>
    </citation>
    <scope>NUCLEOTIDE SEQUENCE</scope>
    <source>
        <strain evidence="6">RCP-MX</strain>
    </source>
</reference>
<accession>A0ABQ8UIH0</accession>
<evidence type="ECO:0000256" key="1">
    <source>
        <dbReference type="ARBA" id="ARBA00008455"/>
    </source>
</evidence>
<keyword evidence="3" id="KW-0732">Signal</keyword>
<dbReference type="PRINTS" id="PR00705">
    <property type="entry name" value="PAPAIN"/>
</dbReference>
<dbReference type="InterPro" id="IPR038765">
    <property type="entry name" value="Papain-like_cys_pep_sf"/>
</dbReference>
<dbReference type="PROSITE" id="PS00639">
    <property type="entry name" value="THIOL_PROTEASE_HIS"/>
    <property type="match status" value="1"/>
</dbReference>
<dbReference type="InterPro" id="IPR013128">
    <property type="entry name" value="Peptidase_C1A"/>
</dbReference>
<comment type="similarity">
    <text evidence="1">Belongs to the peptidase C1 family.</text>
</comment>
<feature type="domain" description="Peptidase C1A papain C-terminal" evidence="5">
    <location>
        <begin position="62"/>
        <end position="285"/>
    </location>
</feature>
<name>A0ABQ8UIH0_9EUKA</name>
<dbReference type="Proteomes" id="UP001141327">
    <property type="component" value="Unassembled WGS sequence"/>
</dbReference>
<dbReference type="SUPFAM" id="SSF54001">
    <property type="entry name" value="Cysteine proteinases"/>
    <property type="match status" value="1"/>
</dbReference>
<dbReference type="InterPro" id="IPR000668">
    <property type="entry name" value="Peptidase_C1A_C"/>
</dbReference>
<evidence type="ECO:0000256" key="2">
    <source>
        <dbReference type="ARBA" id="ARBA00023180"/>
    </source>
</evidence>
<dbReference type="SMART" id="SM00645">
    <property type="entry name" value="Pept_C1"/>
    <property type="match status" value="1"/>
</dbReference>
<keyword evidence="2" id="KW-0325">Glycoprotein</keyword>
<feature type="domain" description="PSI" evidence="4">
    <location>
        <begin position="521"/>
        <end position="570"/>
    </location>
</feature>
<dbReference type="InterPro" id="IPR025660">
    <property type="entry name" value="Pept_his_AS"/>
</dbReference>
<evidence type="ECO:0000313" key="6">
    <source>
        <dbReference type="EMBL" id="KAJ4456615.1"/>
    </source>
</evidence>
<dbReference type="SMART" id="SM00423">
    <property type="entry name" value="PSI"/>
    <property type="match status" value="6"/>
</dbReference>
<keyword evidence="7" id="KW-1185">Reference proteome</keyword>
<evidence type="ECO:0000259" key="5">
    <source>
        <dbReference type="SMART" id="SM00645"/>
    </source>
</evidence>
<feature type="domain" description="PSI" evidence="4">
    <location>
        <begin position="459"/>
        <end position="512"/>
    </location>
</feature>
<dbReference type="InterPro" id="IPR016201">
    <property type="entry name" value="PSI"/>
</dbReference>
<proteinExistence type="inferred from homology"/>
<dbReference type="EMBL" id="JAPMOS010000065">
    <property type="protein sequence ID" value="KAJ4456615.1"/>
    <property type="molecule type" value="Genomic_DNA"/>
</dbReference>
<feature type="domain" description="PSI" evidence="4">
    <location>
        <begin position="345"/>
        <end position="404"/>
    </location>
</feature>
<dbReference type="PANTHER" id="PTHR12411">
    <property type="entry name" value="CYSTEINE PROTEASE FAMILY C1-RELATED"/>
    <property type="match status" value="1"/>
</dbReference>